<keyword evidence="1" id="KW-0732">Signal</keyword>
<dbReference type="PANTHER" id="PTHR18976:SF34">
    <property type="entry name" value="LIPID-BINDING PROTEIN"/>
    <property type="match status" value="1"/>
</dbReference>
<name>A0A2H6KKA4_9APIC</name>
<dbReference type="InterPro" id="IPR050163">
    <property type="entry name" value="Apolipoprotein_A1/A4/E"/>
</dbReference>
<reference evidence="2 3" key="1">
    <citation type="journal article" date="2017" name="BMC Genomics">
        <title>Whole-genome assembly of Babesia ovata and comparative genomics between closely related pathogens.</title>
        <authorList>
            <person name="Yamagishi J."/>
            <person name="Asada M."/>
            <person name="Hakimi H."/>
            <person name="Tanaka T.Q."/>
            <person name="Sugimoto C."/>
            <person name="Kawazu S."/>
        </authorList>
    </citation>
    <scope>NUCLEOTIDE SEQUENCE [LARGE SCALE GENOMIC DNA]</scope>
    <source>
        <strain evidence="2 3">Miyake</strain>
    </source>
</reference>
<evidence type="ECO:0000256" key="1">
    <source>
        <dbReference type="SAM" id="SignalP"/>
    </source>
</evidence>
<dbReference type="EMBL" id="BDSA01000046">
    <property type="protein sequence ID" value="GBE63420.1"/>
    <property type="molecule type" value="Genomic_DNA"/>
</dbReference>
<feature type="chain" id="PRO_5014130431" description="C3H1-type domain-containing protein" evidence="1">
    <location>
        <begin position="21"/>
        <end position="1668"/>
    </location>
</feature>
<dbReference type="GeneID" id="39877190"/>
<proteinExistence type="predicted"/>
<dbReference type="OrthoDB" id="10266508at2759"/>
<evidence type="ECO:0000313" key="3">
    <source>
        <dbReference type="Proteomes" id="UP000236319"/>
    </source>
</evidence>
<dbReference type="RefSeq" id="XP_028869663.1">
    <property type="nucleotide sequence ID" value="XM_029013830.1"/>
</dbReference>
<sequence length="1668" mass="187298">MCHFTFFLLLLIAYQSPKNASEIDKLNKDLQSHNASKKSLDTLQKLCGYANKIPSSQNNPRDLLDKLCTGIQTFLGYDNKSNGYTGSGIVYSDLDRLCDGVVAFLHGVLESVKGDDSVEKYDVNEHFKTLPAVLKRKMYSGSRDFEHAIQAVAESAKRWNEELEKKVGNFKNVLNDIQTRNFDYINDSLKKLNNIYGDSLRYVPDLLQACCDEAKNLHDVLMLGGRYYNDLDRSLKNKLKDSVSKIEVEVEKFVAAARNEELRNLLVFIQGQINQLGDNVNERVKGRLEQMAGDVNVKFEAQIHQPTIAVNSALTTAKTNLDTWIEKSKQAVNTAIEKVAKIMKILEGQNGDRDKTAEKENVTNAAKKLQEDANKLWMAVTSAKDGLNGLSESIKSAVRTFEGVYKSKIKEVAKKVHGGVQSALGKLENLHREVKAGLTALETNKINPAIGKVIKDLEAAVRNAGEAVSPTSSSGDATYIVDAFNGDKNGGGGKILEHAPSLAAWAGKGSSNGLKNAINKLHRAGDSDDFEAFQNFLKEISENHGSANFFTPLIADLKKQVTAAMQELINGGSFAAVFTTFHYQTTTNSNGTLKKDIEDIREDLTAGITPIGLTQPGEYKVNPAEFTSYNSEHTALQEKINEIETKGLDHLTNAKDTSSTPKAFSNTTFTNQFGQFEIRLNEFTAAVKELVKKDLPEKDKDSVSAYLGDLQNMISYHGENEYKLTSDVDGSVHSLTKIKEDIIAILGIDKRNSNPTGNVADILEKATNFYDEVIKKQAVEVIDFIKQLITQEVEDKTKEIQDSAKRQYHDKINKMLAAMKKAVNSNVSIIKSKIDGNLNAGIKGLLRNMNDWLKEGINIDPLKTPGQINDMMSLASKISPFFDKIVAYAKDQLREQAEIHSHVKLLFWVLRNLFTGLIEHSHFSNEVSHRLATLSEKVSNLQPLALPDAGRPVLGALKDGLQGFVKELQKQYVSRYSLQEWKPEDEGKYAKVCLTIMEGLQKDMYDLQNECKSGGKNKWHEKKMCLIEQDKKTQQVPNDLGHWFQNRGFRVPKDKDNQNGELNKERNGEYIFGKITENIAAAHSIPVLKTWKIEKYKIASDRQNNIEISLFDIADFLRDVFRKYYAVCQHEHILSPKAPSNIYHMLQWLAGLRWNHMYDKLSEHFKELFEKPKDKKEKLYKELSDTDLSLVGTSPIDSAGTTTITPKELKGTLEQVCLYSRKVLITFLGHGHADGIYAVDFSCNSDNLMYPTSAASCLDMLEDILNRVFYKLNFLWAQCRNGPKSGGWQECWYGRHIGGSSFQCNDVQCHNQACKLNANQGATQNANQICNQHPICGVKSPLQSFLEDGLSGFLPHSFKTPGCKLECTLSNHRGIPCQTPMGFTDISNVASRTQKGEDLRAELAYFCGTGSNLNKLCSYLSFLLRRPPQTLGDMFAFYHQFLKNWTAINIKLHKHDAFIEAVEKANFGQTYTDLHPTSIQVSKTHSDKHDKGDLFSLTDCYHKTNSGLPCGKYLQPLYLDIRDTFSEKHTANYLSWIVYLTETFYDLLKKLYDDCCSNCNNPGSRCYDKCCSKDCKVKSAYDAENSSETLKNAYHEKQCHSIVKCPNMHPTLHKFGFTFWSANKLSGQDKEARQKRTCKDFCQALKRVIGKNCVLVDLIHDITNSSGR</sequence>
<comment type="caution">
    <text evidence="2">The sequence shown here is derived from an EMBL/GenBank/DDBJ whole genome shotgun (WGS) entry which is preliminary data.</text>
</comment>
<evidence type="ECO:0000313" key="2">
    <source>
        <dbReference type="EMBL" id="GBE63420.1"/>
    </source>
</evidence>
<organism evidence="2 3">
    <name type="scientific">Babesia ovata</name>
    <dbReference type="NCBI Taxonomy" id="189622"/>
    <lineage>
        <taxon>Eukaryota</taxon>
        <taxon>Sar</taxon>
        <taxon>Alveolata</taxon>
        <taxon>Apicomplexa</taxon>
        <taxon>Aconoidasida</taxon>
        <taxon>Piroplasmida</taxon>
        <taxon>Babesiidae</taxon>
        <taxon>Babesia</taxon>
    </lineage>
</organism>
<dbReference type="Proteomes" id="UP000236319">
    <property type="component" value="Unassembled WGS sequence"/>
</dbReference>
<gene>
    <name evidence="2" type="ORF">BOVATA_049130</name>
</gene>
<dbReference type="VEuPathDB" id="PiroplasmaDB:BOVATA_049130"/>
<accession>A0A2H6KKA4</accession>
<evidence type="ECO:0008006" key="4">
    <source>
        <dbReference type="Google" id="ProtNLM"/>
    </source>
</evidence>
<dbReference type="PANTHER" id="PTHR18976">
    <property type="entry name" value="APOLIPOPROTEIN"/>
    <property type="match status" value="1"/>
</dbReference>
<protein>
    <recommendedName>
        <fullName evidence="4">C3H1-type domain-containing protein</fullName>
    </recommendedName>
</protein>
<feature type="signal peptide" evidence="1">
    <location>
        <begin position="1"/>
        <end position="20"/>
    </location>
</feature>
<keyword evidence="3" id="KW-1185">Reference proteome</keyword>